<dbReference type="InterPro" id="IPR036047">
    <property type="entry name" value="F-box-like_dom_sf"/>
</dbReference>
<evidence type="ECO:0000259" key="1">
    <source>
        <dbReference type="PROSITE" id="PS50181"/>
    </source>
</evidence>
<dbReference type="PANTHER" id="PTHR34145">
    <property type="entry name" value="OS02G0105600 PROTEIN"/>
    <property type="match status" value="1"/>
</dbReference>
<dbReference type="InParanoid" id="A0A061EG84"/>
<dbReference type="AlphaFoldDB" id="A0A061EG84"/>
<dbReference type="InterPro" id="IPR055411">
    <property type="entry name" value="LRR_FXL15/At3g58940/PEG3-like"/>
</dbReference>
<reference evidence="2 3" key="1">
    <citation type="journal article" date="2013" name="Genome Biol.">
        <title>The genome sequence of the most widely cultivated cacao type and its use to identify candidate genes regulating pod color.</title>
        <authorList>
            <person name="Motamayor J.C."/>
            <person name="Mockaitis K."/>
            <person name="Schmutz J."/>
            <person name="Haiminen N."/>
            <person name="Iii D.L."/>
            <person name="Cornejo O."/>
            <person name="Findley S.D."/>
            <person name="Zheng P."/>
            <person name="Utro F."/>
            <person name="Royaert S."/>
            <person name="Saski C."/>
            <person name="Jenkins J."/>
            <person name="Podicheti R."/>
            <person name="Zhao M."/>
            <person name="Scheffler B.E."/>
            <person name="Stack J.C."/>
            <person name="Feltus F.A."/>
            <person name="Mustiga G.M."/>
            <person name="Amores F."/>
            <person name="Phillips W."/>
            <person name="Marelli J.P."/>
            <person name="May G.D."/>
            <person name="Shapiro H."/>
            <person name="Ma J."/>
            <person name="Bustamante C.D."/>
            <person name="Schnell R.J."/>
            <person name="Main D."/>
            <person name="Gilbert D."/>
            <person name="Parida L."/>
            <person name="Kuhn D.N."/>
        </authorList>
    </citation>
    <scope>NUCLEOTIDE SEQUENCE [LARGE SCALE GENOMIC DNA]</scope>
    <source>
        <strain evidence="3">cv. Matina 1-6</strain>
    </source>
</reference>
<dbReference type="SUPFAM" id="SSF81383">
    <property type="entry name" value="F-box domain"/>
    <property type="match status" value="2"/>
</dbReference>
<evidence type="ECO:0000313" key="3">
    <source>
        <dbReference type="Proteomes" id="UP000026915"/>
    </source>
</evidence>
<dbReference type="InterPro" id="IPR032675">
    <property type="entry name" value="LRR_dom_sf"/>
</dbReference>
<feature type="domain" description="F-box" evidence="1">
    <location>
        <begin position="7"/>
        <end position="41"/>
    </location>
</feature>
<dbReference type="OMA" id="CQMEMEV"/>
<dbReference type="Gene3D" id="1.20.1280.50">
    <property type="match status" value="1"/>
</dbReference>
<proteinExistence type="predicted"/>
<dbReference type="Proteomes" id="UP000026915">
    <property type="component" value="Chromosome 4"/>
</dbReference>
<sequence length="680" mass="79153">MEKPVKSDRISNLPWDVLNSILVHLPLRDVARTSLLSRKWRYKWTSLSQFVIDDKCFPYSLPDKARWGEIRRIFRLVQSNHNGPIEKFKLAAYCYPDHSDLNEWINYLTVKGIKELILQDFSFIRRFKLPSCLFSCPRLICLELHGCILKLPPTFRGFNCLKSLQLAQVSIISETLEYLITSCPALERLTLLNIDHLAILRIRNQNLKYLKIDSEFEDIFLQSSPLLASVDIRMIPVDGRSMPWSEERDPSNLIRVLGCLYGIKKLTLSSYFIKFLANGILPVRLPRPLLNLLVLDLKEVRFNSFKDVAAFFSILRSSPNLEELIISVGHSNEVIRPVVDFLKDQCLYNFFFSQLKVVRIRGLCGTRPELEFLKLILAHSPVLEALTVVKYGSERDPQWLLLQSEKGSTCNRAILWTQGKRSLAGQCQDHVDFRETPYQLPLLLLDFCIAHHSGNQGVKKQVVWLQSYAWEKQLQNTENLQETSLDRLSYLSAEILDFILEKLPMKDAIKTSISSKEWRYNWCSVSQLTIDWDGRKGIWYLISSTINQYLLNHDGNIDKLSFRSRYIYSDRTYFYWIDVPSRKGVRELVFEMQYSLCTLTLPCSLFACQQLNHLQLFNCEIKLPEMFQGFKFLASLNLHPVRISQNDLERVILDCAALERLTLLRVILFEYLKMLLKGHS</sequence>
<organism evidence="2 3">
    <name type="scientific">Theobroma cacao</name>
    <name type="common">Cacao</name>
    <name type="synonym">Cocoa</name>
    <dbReference type="NCBI Taxonomy" id="3641"/>
    <lineage>
        <taxon>Eukaryota</taxon>
        <taxon>Viridiplantae</taxon>
        <taxon>Streptophyta</taxon>
        <taxon>Embryophyta</taxon>
        <taxon>Tracheophyta</taxon>
        <taxon>Spermatophyta</taxon>
        <taxon>Magnoliopsida</taxon>
        <taxon>eudicotyledons</taxon>
        <taxon>Gunneridae</taxon>
        <taxon>Pentapetalae</taxon>
        <taxon>rosids</taxon>
        <taxon>malvids</taxon>
        <taxon>Malvales</taxon>
        <taxon>Malvaceae</taxon>
        <taxon>Byttnerioideae</taxon>
        <taxon>Theobroma</taxon>
    </lineage>
</organism>
<dbReference type="eggNOG" id="ENOG502QVIZ">
    <property type="taxonomic scope" value="Eukaryota"/>
</dbReference>
<dbReference type="Pfam" id="PF24758">
    <property type="entry name" value="LRR_At5g56370"/>
    <property type="match status" value="2"/>
</dbReference>
<accession>A0A061EG84</accession>
<dbReference type="InterPro" id="IPR006566">
    <property type="entry name" value="FBD"/>
</dbReference>
<name>A0A061EG84_THECC</name>
<dbReference type="SMART" id="SM00256">
    <property type="entry name" value="FBOX"/>
    <property type="match status" value="2"/>
</dbReference>
<protein>
    <submittedName>
        <fullName evidence="2">F-box/RNI-like superfamily protein</fullName>
    </submittedName>
</protein>
<dbReference type="SUPFAM" id="SSF52047">
    <property type="entry name" value="RNI-like"/>
    <property type="match status" value="2"/>
</dbReference>
<dbReference type="STRING" id="3641.A0A061EG84"/>
<evidence type="ECO:0000313" key="2">
    <source>
        <dbReference type="EMBL" id="EOY03896.1"/>
    </source>
</evidence>
<dbReference type="PANTHER" id="PTHR34145:SF28">
    <property type="entry name" value="F-BOX DOMAIN-CONTAINING PROTEIN"/>
    <property type="match status" value="1"/>
</dbReference>
<gene>
    <name evidence="2" type="ORF">TCM_019114</name>
</gene>
<dbReference type="Pfam" id="PF00646">
    <property type="entry name" value="F-box"/>
    <property type="match status" value="2"/>
</dbReference>
<keyword evidence="3" id="KW-1185">Reference proteome</keyword>
<dbReference type="Pfam" id="PF08387">
    <property type="entry name" value="FBD"/>
    <property type="match status" value="1"/>
</dbReference>
<dbReference type="InterPro" id="IPR001810">
    <property type="entry name" value="F-box_dom"/>
</dbReference>
<dbReference type="HOGENOM" id="CLU_404623_0_0_1"/>
<dbReference type="PROSITE" id="PS50181">
    <property type="entry name" value="FBOX"/>
    <property type="match status" value="1"/>
</dbReference>
<dbReference type="EMBL" id="CM001882">
    <property type="protein sequence ID" value="EOY03896.1"/>
    <property type="molecule type" value="Genomic_DNA"/>
</dbReference>
<dbReference type="Gene3D" id="3.80.10.10">
    <property type="entry name" value="Ribonuclease Inhibitor"/>
    <property type="match status" value="1"/>
</dbReference>
<dbReference type="InterPro" id="IPR053772">
    <property type="entry name" value="At1g61320/At1g61330-like"/>
</dbReference>
<dbReference type="Gramene" id="EOY03896">
    <property type="protein sequence ID" value="EOY03896"/>
    <property type="gene ID" value="TCM_019114"/>
</dbReference>